<feature type="region of interest" description="Disordered" evidence="2">
    <location>
        <begin position="136"/>
        <end position="160"/>
    </location>
</feature>
<reference evidence="3" key="1">
    <citation type="submission" date="2021-06" db="EMBL/GenBank/DDBJ databases">
        <authorList>
            <person name="Kallberg Y."/>
            <person name="Tangrot J."/>
            <person name="Rosling A."/>
        </authorList>
    </citation>
    <scope>NUCLEOTIDE SEQUENCE</scope>
    <source>
        <strain evidence="3">MT106</strain>
    </source>
</reference>
<evidence type="ECO:0000313" key="3">
    <source>
        <dbReference type="EMBL" id="CAG8437874.1"/>
    </source>
</evidence>
<keyword evidence="1" id="KW-0175">Coiled coil</keyword>
<feature type="coiled-coil region" evidence="1">
    <location>
        <begin position="208"/>
        <end position="235"/>
    </location>
</feature>
<keyword evidence="4" id="KW-1185">Reference proteome</keyword>
<gene>
    <name evidence="3" type="ORF">AGERDE_LOCUS812</name>
</gene>
<dbReference type="Gene3D" id="1.10.30.10">
    <property type="entry name" value="High mobility group box domain"/>
    <property type="match status" value="1"/>
</dbReference>
<evidence type="ECO:0000313" key="4">
    <source>
        <dbReference type="Proteomes" id="UP000789831"/>
    </source>
</evidence>
<name>A0A9N8V7X9_9GLOM</name>
<dbReference type="Proteomes" id="UP000789831">
    <property type="component" value="Unassembled WGS sequence"/>
</dbReference>
<organism evidence="3 4">
    <name type="scientific">Ambispora gerdemannii</name>
    <dbReference type="NCBI Taxonomy" id="144530"/>
    <lineage>
        <taxon>Eukaryota</taxon>
        <taxon>Fungi</taxon>
        <taxon>Fungi incertae sedis</taxon>
        <taxon>Mucoromycota</taxon>
        <taxon>Glomeromycotina</taxon>
        <taxon>Glomeromycetes</taxon>
        <taxon>Archaeosporales</taxon>
        <taxon>Ambisporaceae</taxon>
        <taxon>Ambispora</taxon>
    </lineage>
</organism>
<comment type="caution">
    <text evidence="3">The sequence shown here is derived from an EMBL/GenBank/DDBJ whole genome shotgun (WGS) entry which is preliminary data.</text>
</comment>
<evidence type="ECO:0000256" key="2">
    <source>
        <dbReference type="SAM" id="MobiDB-lite"/>
    </source>
</evidence>
<accession>A0A9N8V7X9</accession>
<sequence length="243" mass="27230">MKVNSTVKKSVDSLNITIPFPPDVTSYNLIEKAILKLKVSGKTSRIPNAFIAYRMCFCKALQALNHPVVTQPQLSAISKEFWLKEPDYVREEYQKIALEARNFYKQLCIDQKLQAHEQKTKLKSVQESSLSIPYNSPALSSKSSNSPKIDSLSSSISTPKDGNELTINEIFDHSRILPSQVESHNTPYYVSGEGSINLTSPSFLSNPCDECMGRIEALTQRVVDLENKLTKLTRSVQSKSVEN</sequence>
<dbReference type="InterPro" id="IPR036910">
    <property type="entry name" value="HMG_box_dom_sf"/>
</dbReference>
<dbReference type="AlphaFoldDB" id="A0A9N8V7X9"/>
<proteinExistence type="predicted"/>
<dbReference type="EMBL" id="CAJVPL010000044">
    <property type="protein sequence ID" value="CAG8437874.1"/>
    <property type="molecule type" value="Genomic_DNA"/>
</dbReference>
<dbReference type="SUPFAM" id="SSF47095">
    <property type="entry name" value="HMG-box"/>
    <property type="match status" value="1"/>
</dbReference>
<protein>
    <submittedName>
        <fullName evidence="3">8932_t:CDS:1</fullName>
    </submittedName>
</protein>
<dbReference type="OrthoDB" id="2368792at2759"/>
<evidence type="ECO:0000256" key="1">
    <source>
        <dbReference type="SAM" id="Coils"/>
    </source>
</evidence>
<feature type="compositionally biased region" description="Low complexity" evidence="2">
    <location>
        <begin position="136"/>
        <end position="157"/>
    </location>
</feature>